<proteinExistence type="predicted"/>
<gene>
    <name evidence="1" type="ORF">HMPREF9135_0958</name>
</gene>
<organism evidence="1 2">
    <name type="scientific">Segatella baroniae F0067</name>
    <dbReference type="NCBI Taxonomy" id="1115809"/>
    <lineage>
        <taxon>Bacteria</taxon>
        <taxon>Pseudomonadati</taxon>
        <taxon>Bacteroidota</taxon>
        <taxon>Bacteroidia</taxon>
        <taxon>Bacteroidales</taxon>
        <taxon>Prevotellaceae</taxon>
        <taxon>Segatella</taxon>
    </lineage>
</organism>
<accession>U2NJP8</accession>
<keyword evidence="2" id="KW-1185">Reference proteome</keyword>
<sequence>MSNHPVDSAIIALNIKHYSPNGAMKRNHYFTKWQKNHSKRLEE</sequence>
<protein>
    <submittedName>
        <fullName evidence="1">Uncharacterized protein</fullName>
    </submittedName>
</protein>
<reference evidence="1 2" key="1">
    <citation type="submission" date="2013-08" db="EMBL/GenBank/DDBJ databases">
        <authorList>
            <person name="Durkin A.S."/>
            <person name="Haft D.R."/>
            <person name="McCorrison J."/>
            <person name="Torralba M."/>
            <person name="Gillis M."/>
            <person name="Haft D.H."/>
            <person name="Methe B."/>
            <person name="Sutton G."/>
            <person name="Nelson K.E."/>
        </authorList>
    </citation>
    <scope>NUCLEOTIDE SEQUENCE [LARGE SCALE GENOMIC DNA]</scope>
    <source>
        <strain evidence="1 2">F0067</strain>
    </source>
</reference>
<name>U2NJP8_9BACT</name>
<dbReference type="EMBL" id="AWEY01000039">
    <property type="protein sequence ID" value="ERK38340.1"/>
    <property type="molecule type" value="Genomic_DNA"/>
</dbReference>
<comment type="caution">
    <text evidence="1">The sequence shown here is derived from an EMBL/GenBank/DDBJ whole genome shotgun (WGS) entry which is preliminary data.</text>
</comment>
<evidence type="ECO:0000313" key="2">
    <source>
        <dbReference type="Proteomes" id="UP000016648"/>
    </source>
</evidence>
<dbReference type="Proteomes" id="UP000016648">
    <property type="component" value="Unassembled WGS sequence"/>
</dbReference>
<evidence type="ECO:0000313" key="1">
    <source>
        <dbReference type="EMBL" id="ERK38340.1"/>
    </source>
</evidence>
<dbReference type="AlphaFoldDB" id="U2NJP8"/>